<dbReference type="GO" id="GO:0006637">
    <property type="term" value="P:acyl-CoA metabolic process"/>
    <property type="evidence" value="ECO:0007669"/>
    <property type="project" value="InterPro"/>
</dbReference>
<comment type="pathway">
    <text evidence="2">Lipid metabolism; fatty acid metabolism.</text>
</comment>
<dbReference type="InterPro" id="IPR018490">
    <property type="entry name" value="cNMP-bd_dom_sf"/>
</dbReference>
<evidence type="ECO:0000256" key="2">
    <source>
        <dbReference type="ARBA" id="ARBA00004872"/>
    </source>
</evidence>
<dbReference type="Pfam" id="PF02551">
    <property type="entry name" value="Acyl_CoA_thio"/>
    <property type="match status" value="1"/>
</dbReference>
<comment type="similarity">
    <text evidence="3">Belongs to the C/M/P thioester hydrolase family.</text>
</comment>
<dbReference type="Proteomes" id="UP001295469">
    <property type="component" value="Chromosome A10"/>
</dbReference>
<dbReference type="CDD" id="cd03445">
    <property type="entry name" value="Thioesterase_II_repeat2"/>
    <property type="match status" value="1"/>
</dbReference>
<accession>A0A817AS26</accession>
<comment type="catalytic activity">
    <reaction evidence="8">
        <text>a fatty acyl-CoA + H2O = a fatty acid + CoA + H(+)</text>
        <dbReference type="Rhea" id="RHEA:16781"/>
        <dbReference type="ChEBI" id="CHEBI:15377"/>
        <dbReference type="ChEBI" id="CHEBI:15378"/>
        <dbReference type="ChEBI" id="CHEBI:28868"/>
        <dbReference type="ChEBI" id="CHEBI:57287"/>
        <dbReference type="ChEBI" id="CHEBI:77636"/>
        <dbReference type="EC" id="3.1.2.20"/>
    </reaction>
</comment>
<evidence type="ECO:0000256" key="8">
    <source>
        <dbReference type="ARBA" id="ARBA00035880"/>
    </source>
</evidence>
<dbReference type="SUPFAM" id="SSF54637">
    <property type="entry name" value="Thioesterase/thiol ester dehydrase-isomerase"/>
    <property type="match status" value="2"/>
</dbReference>
<sequence length="931" mass="105447">MKMNKAFDLKSISVFPPNLRRRSSVGPSEPQASQQSLSQGPSSQRGCFSQLTQSSVDQLYDQRFTCQERDLSLKKTSFLAPVNHKRDDIQMRSSRPSSGRWSSVSLAESKSQISEERFGMMETSLSKFGMMLDSFQTDIIQANRGTKQVFLETERLHQKLILQDTSLQQLIKEQTDVKASLDGAVKSILEELTKYPNQEKLQKIALMLTAIPEQVETSLQKIQSEICHKLTGDIQVLASLKMTEPVIAQEVPTAPQVKKSKENLHEQRGPAAKLQSSAFCDAILKTKQPRLHRNPDKTSARNVKTFLSPKAQVGCWKTVKPAQRTSKNNAARKQVKPVGDRMQFEECSIVIDSDEDIDEGLSCLLKGNTKGASFEWDAEKETERLLKTARRTRRKFVVEFLGNVPLLQKLPSSSLKKIAQVVVLKRYARGEYVIREEQAWDGCYFIFSGEAQVSGPEEEENRSEFLLKQYDYFGHGISAHVHSADIIATSELTCLVLPRDHCRLLETNSIWQSDQEVDKCSLVERILHLDPLELNIFRGITLPDAPIFGKVFGGQFMGQALAAASKTVDFRKIVHSFHSYFLLVGDIDIPIIYQVHRIRDGNNFATRRVDAIQKGNIIFILMASFQKEQQGFDHQESTMPSAPDPDTLLSLEELRERRITDPQLPRSYRNKVATANFIPWPIEIRFCEPSNSTNQTKSPPRLRYWFRAKGKLSDDQALHRCVVAFASDLIFASISLNPHRRKGLRSAALSLDHAMWFHRPLRADDWLLFVIVSPTAHMTRGFVTGEMFNRKGELDDWVLCRIYNKKGAIEKRGPPPTPVVYGDEVVEEKPRLSEMGMPPPPVMPNDFVYFDTSDSVPKLHTTESSCSEQVVSPEFTSEVQSEPKWKDWSGEKSSLDFGFNYIDATAFGGGGGSNQLFPLQDMFMYNMPKPY</sequence>
<dbReference type="Gene3D" id="2.40.160.210">
    <property type="entry name" value="Acyl-CoA thioesterase, double hotdog domain"/>
    <property type="match status" value="1"/>
</dbReference>
<dbReference type="InterPro" id="IPR000595">
    <property type="entry name" value="cNMP-bd_dom"/>
</dbReference>
<dbReference type="PANTHER" id="PTHR11066:SF34">
    <property type="entry name" value="ACYL-COENZYME A THIOESTERASE 8"/>
    <property type="match status" value="1"/>
</dbReference>
<dbReference type="FunFam" id="2.60.120.10:FF:000109">
    <property type="entry name" value="Acyl-CoA thioesterase II"/>
    <property type="match status" value="1"/>
</dbReference>
<dbReference type="SMART" id="SM00100">
    <property type="entry name" value="cNMP"/>
    <property type="match status" value="1"/>
</dbReference>
<dbReference type="GO" id="GO:0005782">
    <property type="term" value="C:peroxisomal matrix"/>
    <property type="evidence" value="ECO:0007669"/>
    <property type="project" value="UniProtKB-SubCell"/>
</dbReference>
<evidence type="ECO:0000256" key="3">
    <source>
        <dbReference type="ARBA" id="ARBA00006538"/>
    </source>
</evidence>
<dbReference type="InterPro" id="IPR029069">
    <property type="entry name" value="HotDog_dom_sf"/>
</dbReference>
<name>A0A817AS26_BRANA</name>
<evidence type="ECO:0000313" key="12">
    <source>
        <dbReference type="EMBL" id="CAF2306472.1"/>
    </source>
</evidence>
<evidence type="ECO:0000256" key="5">
    <source>
        <dbReference type="ARBA" id="ARBA00022801"/>
    </source>
</evidence>
<dbReference type="PANTHER" id="PTHR11066">
    <property type="entry name" value="ACYL-COA THIOESTERASE"/>
    <property type="match status" value="1"/>
</dbReference>
<dbReference type="Gene3D" id="2.60.120.10">
    <property type="entry name" value="Jelly Rolls"/>
    <property type="match status" value="1"/>
</dbReference>
<protein>
    <recommendedName>
        <fullName evidence="9">acyl-CoA hydrolase</fullName>
        <ecNumber evidence="9">3.1.2.20</ecNumber>
    </recommendedName>
</protein>
<dbReference type="Pfam" id="PF00027">
    <property type="entry name" value="cNMP_binding"/>
    <property type="match status" value="1"/>
</dbReference>
<dbReference type="InterPro" id="IPR025652">
    <property type="entry name" value="TesB_C"/>
</dbReference>
<dbReference type="PROSITE" id="PS50042">
    <property type="entry name" value="CNMP_BINDING_3"/>
    <property type="match status" value="1"/>
</dbReference>
<dbReference type="InterPro" id="IPR049449">
    <property type="entry name" value="TesB_ACOT8-like_N"/>
</dbReference>
<dbReference type="EC" id="3.1.2.20" evidence="9"/>
<feature type="compositionally biased region" description="Low complexity" evidence="10">
    <location>
        <begin position="31"/>
        <end position="44"/>
    </location>
</feature>
<reference evidence="12" key="1">
    <citation type="submission" date="2021-01" db="EMBL/GenBank/DDBJ databases">
        <authorList>
            <consortium name="Genoscope - CEA"/>
            <person name="William W."/>
        </authorList>
    </citation>
    <scope>NUCLEOTIDE SEQUENCE</scope>
</reference>
<evidence type="ECO:0000256" key="4">
    <source>
        <dbReference type="ARBA" id="ARBA00011881"/>
    </source>
</evidence>
<feature type="domain" description="Cyclic nucleotide-binding" evidence="11">
    <location>
        <begin position="406"/>
        <end position="474"/>
    </location>
</feature>
<evidence type="ECO:0000256" key="9">
    <source>
        <dbReference type="ARBA" id="ARBA00038894"/>
    </source>
</evidence>
<dbReference type="FunFam" id="2.40.160.210:FF:000003">
    <property type="entry name" value="Acyl-CoA thioesterase II"/>
    <property type="match status" value="1"/>
</dbReference>
<dbReference type="Pfam" id="PF13622">
    <property type="entry name" value="4HBT_3"/>
    <property type="match status" value="1"/>
</dbReference>
<dbReference type="SUPFAM" id="SSF51206">
    <property type="entry name" value="cAMP-binding domain-like"/>
    <property type="match status" value="1"/>
</dbReference>
<keyword evidence="5" id="KW-0378">Hydrolase</keyword>
<dbReference type="EMBL" id="HG994364">
    <property type="protein sequence ID" value="CAF2306472.1"/>
    <property type="molecule type" value="Genomic_DNA"/>
</dbReference>
<keyword evidence="7" id="KW-0576">Peroxisome</keyword>
<gene>
    <name evidence="12" type="ORF">DARMORV10_A10P00320.1</name>
</gene>
<comment type="subcellular location">
    <subcellularLocation>
        <location evidence="1">Peroxisome matrix</location>
    </subcellularLocation>
</comment>
<dbReference type="InterPro" id="IPR042171">
    <property type="entry name" value="Acyl-CoA_hotdog"/>
</dbReference>
<organism evidence="12">
    <name type="scientific">Brassica napus</name>
    <name type="common">Rape</name>
    <dbReference type="NCBI Taxonomy" id="3708"/>
    <lineage>
        <taxon>Eukaryota</taxon>
        <taxon>Viridiplantae</taxon>
        <taxon>Streptophyta</taxon>
        <taxon>Embryophyta</taxon>
        <taxon>Tracheophyta</taxon>
        <taxon>Spermatophyta</taxon>
        <taxon>Magnoliopsida</taxon>
        <taxon>eudicotyledons</taxon>
        <taxon>Gunneridae</taxon>
        <taxon>Pentapetalae</taxon>
        <taxon>rosids</taxon>
        <taxon>malvids</taxon>
        <taxon>Brassicales</taxon>
        <taxon>Brassicaceae</taxon>
        <taxon>Brassiceae</taxon>
        <taxon>Brassica</taxon>
    </lineage>
</organism>
<dbReference type="CDD" id="cd00038">
    <property type="entry name" value="CAP_ED"/>
    <property type="match status" value="1"/>
</dbReference>
<proteinExistence type="inferred from homology"/>
<feature type="region of interest" description="Disordered" evidence="10">
    <location>
        <begin position="18"/>
        <end position="48"/>
    </location>
</feature>
<comment type="subunit">
    <text evidence="4">Homotetramer.</text>
</comment>
<dbReference type="CDD" id="cd03444">
    <property type="entry name" value="Thioesterase_II_repeat1"/>
    <property type="match status" value="1"/>
</dbReference>
<evidence type="ECO:0000256" key="10">
    <source>
        <dbReference type="SAM" id="MobiDB-lite"/>
    </source>
</evidence>
<dbReference type="NCBIfam" id="TIGR00189">
    <property type="entry name" value="tesB"/>
    <property type="match status" value="1"/>
</dbReference>
<dbReference type="InterPro" id="IPR014710">
    <property type="entry name" value="RmlC-like_jellyroll"/>
</dbReference>
<dbReference type="GO" id="GO:0006629">
    <property type="term" value="P:lipid metabolic process"/>
    <property type="evidence" value="ECO:0007669"/>
    <property type="project" value="UniProtKB-KW"/>
</dbReference>
<evidence type="ECO:0000256" key="6">
    <source>
        <dbReference type="ARBA" id="ARBA00023098"/>
    </source>
</evidence>
<keyword evidence="6" id="KW-0443">Lipid metabolism</keyword>
<dbReference type="AlphaFoldDB" id="A0A817AS26"/>
<evidence type="ECO:0000256" key="1">
    <source>
        <dbReference type="ARBA" id="ARBA00004253"/>
    </source>
</evidence>
<evidence type="ECO:0000256" key="7">
    <source>
        <dbReference type="ARBA" id="ARBA00023140"/>
    </source>
</evidence>
<evidence type="ECO:0000259" key="11">
    <source>
        <dbReference type="PROSITE" id="PS50042"/>
    </source>
</evidence>
<dbReference type="GO" id="GO:0047617">
    <property type="term" value="F:fatty acyl-CoA hydrolase activity"/>
    <property type="evidence" value="ECO:0007669"/>
    <property type="project" value="UniProtKB-EC"/>
</dbReference>
<dbReference type="InterPro" id="IPR003703">
    <property type="entry name" value="Acyl_CoA_thio"/>
</dbReference>